<sequence length="150" mass="16871">MTADLSQSVSRCLSVGTHFFFAFRFRRSSSVCISDECVRVCEGAASSGCHDDSRAEPVRFAVPVRRDAFFFFRVPFSSIVVSVFFSLVMYLIHVTAGFLCSMICNCFTGRFVLNCVSQIKIIIQFDYSFPANRGDKYCFNAIVQVLQITS</sequence>
<name>A0A8D8C4V9_CULPI</name>
<keyword evidence="1" id="KW-0812">Transmembrane</keyword>
<organism evidence="2">
    <name type="scientific">Culex pipiens</name>
    <name type="common">House mosquito</name>
    <dbReference type="NCBI Taxonomy" id="7175"/>
    <lineage>
        <taxon>Eukaryota</taxon>
        <taxon>Metazoa</taxon>
        <taxon>Ecdysozoa</taxon>
        <taxon>Arthropoda</taxon>
        <taxon>Hexapoda</taxon>
        <taxon>Insecta</taxon>
        <taxon>Pterygota</taxon>
        <taxon>Neoptera</taxon>
        <taxon>Endopterygota</taxon>
        <taxon>Diptera</taxon>
        <taxon>Nematocera</taxon>
        <taxon>Culicoidea</taxon>
        <taxon>Culicidae</taxon>
        <taxon>Culicinae</taxon>
        <taxon>Culicini</taxon>
        <taxon>Culex</taxon>
        <taxon>Culex</taxon>
    </lineage>
</organism>
<evidence type="ECO:0000313" key="2">
    <source>
        <dbReference type="EMBL" id="CAG6483786.1"/>
    </source>
</evidence>
<keyword evidence="1" id="KW-0472">Membrane</keyword>
<keyword evidence="1" id="KW-1133">Transmembrane helix</keyword>
<reference evidence="2" key="1">
    <citation type="submission" date="2021-05" db="EMBL/GenBank/DDBJ databases">
        <authorList>
            <person name="Alioto T."/>
            <person name="Alioto T."/>
            <person name="Gomez Garrido J."/>
        </authorList>
    </citation>
    <scope>NUCLEOTIDE SEQUENCE</scope>
</reference>
<protein>
    <submittedName>
        <fullName evidence="2">(northern house mosquito) hypothetical protein</fullName>
    </submittedName>
</protein>
<proteinExistence type="predicted"/>
<dbReference type="AlphaFoldDB" id="A0A8D8C4V9"/>
<accession>A0A8D8C4V9</accession>
<dbReference type="EMBL" id="HBUE01097768">
    <property type="protein sequence ID" value="CAG6483786.1"/>
    <property type="molecule type" value="Transcribed_RNA"/>
</dbReference>
<evidence type="ECO:0000256" key="1">
    <source>
        <dbReference type="SAM" id="Phobius"/>
    </source>
</evidence>
<feature type="transmembrane region" description="Helical" evidence="1">
    <location>
        <begin position="70"/>
        <end position="92"/>
    </location>
</feature>